<protein>
    <submittedName>
        <fullName evidence="1">Uncharacterized protein</fullName>
    </submittedName>
</protein>
<reference evidence="1 2" key="1">
    <citation type="submission" date="2018-09" db="EMBL/GenBank/DDBJ databases">
        <title>Nocardia yunnanensis sp. nov., an actinomycete isolated from a soil sample.</title>
        <authorList>
            <person name="Zhang J."/>
        </authorList>
    </citation>
    <scope>NUCLEOTIDE SEQUENCE [LARGE SCALE GENOMIC DNA]</scope>
    <source>
        <strain evidence="1 2">CFHS0054</strain>
    </source>
</reference>
<evidence type="ECO:0000313" key="1">
    <source>
        <dbReference type="EMBL" id="AYF73708.1"/>
    </source>
</evidence>
<dbReference type="RefSeq" id="WP_120735634.1">
    <property type="nucleotide sequence ID" value="NZ_CP032568.1"/>
</dbReference>
<dbReference type="Proteomes" id="UP000267164">
    <property type="component" value="Chromosome"/>
</dbReference>
<dbReference type="OrthoDB" id="4562593at2"/>
<keyword evidence="2" id="KW-1185">Reference proteome</keyword>
<dbReference type="AlphaFoldDB" id="A0A386Z7W0"/>
<evidence type="ECO:0000313" key="2">
    <source>
        <dbReference type="Proteomes" id="UP000267164"/>
    </source>
</evidence>
<dbReference type="EMBL" id="CP032568">
    <property type="protein sequence ID" value="AYF73708.1"/>
    <property type="molecule type" value="Genomic_DNA"/>
</dbReference>
<name>A0A386Z7W0_9NOCA</name>
<proteinExistence type="predicted"/>
<organism evidence="1 2">
    <name type="scientific">Nocardia yunnanensis</name>
    <dbReference type="NCBI Taxonomy" id="2382165"/>
    <lineage>
        <taxon>Bacteria</taxon>
        <taxon>Bacillati</taxon>
        <taxon>Actinomycetota</taxon>
        <taxon>Actinomycetes</taxon>
        <taxon>Mycobacteriales</taxon>
        <taxon>Nocardiaceae</taxon>
        <taxon>Nocardia</taxon>
    </lineage>
</organism>
<sequence length="124" mass="12234">MALTVAVCAAVTVEAPLAAGIGGCGAALGDYRGEFTAAEDSANVLTFDGAGGIAFRGGRAGTGEGIYAVIPSGGFSATLRMTGGGAPTSMVKSVTFACPAPGTQVASFRSLDENSARFTYARSK</sequence>
<accession>A0A386Z7W0</accession>
<gene>
    <name evidence="1" type="ORF">D7D52_07385</name>
</gene>
<dbReference type="KEGG" id="nyu:D7D52_07385"/>